<dbReference type="RefSeq" id="WP_320287760.1">
    <property type="nucleotide sequence ID" value="NZ_JAVIIW010000013.1"/>
</dbReference>
<evidence type="ECO:0000313" key="3">
    <source>
        <dbReference type="EMBL" id="MDX8479422.1"/>
    </source>
</evidence>
<feature type="domain" description="CHRD" evidence="2">
    <location>
        <begin position="27"/>
        <end position="146"/>
    </location>
</feature>
<keyword evidence="4" id="KW-1185">Reference proteome</keyword>
<proteinExistence type="predicted"/>
<evidence type="ECO:0000256" key="1">
    <source>
        <dbReference type="SAM" id="SignalP"/>
    </source>
</evidence>
<protein>
    <submittedName>
        <fullName evidence="3">CHRD domain-containing protein</fullName>
    </submittedName>
</protein>
<sequence>MRIQSLPLLSALVVSTAFLLASPAMADTMKFKATLDGSQQNPPVTTKGKGTATFTFNTTSKKLSWNVKYSGLSGPASGAHIHGPAAKGESADPVIPFKKLKSPIKGSATLTDAQATDLEAGKYYVNIHTAANPDGEIRGQIEKSTGASM</sequence>
<organism evidence="3 4">
    <name type="scientific">Mesorhizobium album</name>
    <dbReference type="NCBI Taxonomy" id="3072314"/>
    <lineage>
        <taxon>Bacteria</taxon>
        <taxon>Pseudomonadati</taxon>
        <taxon>Pseudomonadota</taxon>
        <taxon>Alphaproteobacteria</taxon>
        <taxon>Hyphomicrobiales</taxon>
        <taxon>Phyllobacteriaceae</taxon>
        <taxon>Mesorhizobium</taxon>
    </lineage>
</organism>
<feature type="signal peptide" evidence="1">
    <location>
        <begin position="1"/>
        <end position="26"/>
    </location>
</feature>
<comment type="caution">
    <text evidence="3">The sequence shown here is derived from an EMBL/GenBank/DDBJ whole genome shotgun (WGS) entry which is preliminary data.</text>
</comment>
<feature type="chain" id="PRO_5046393651" evidence="1">
    <location>
        <begin position="27"/>
        <end position="149"/>
    </location>
</feature>
<dbReference type="PROSITE" id="PS50933">
    <property type="entry name" value="CHRD"/>
    <property type="match status" value="1"/>
</dbReference>
<name>A0ABU4Y0H6_9HYPH</name>
<evidence type="ECO:0000313" key="4">
    <source>
        <dbReference type="Proteomes" id="UP001287059"/>
    </source>
</evidence>
<dbReference type="SMART" id="SM00754">
    <property type="entry name" value="CHRD"/>
    <property type="match status" value="1"/>
</dbReference>
<dbReference type="Pfam" id="PF07452">
    <property type="entry name" value="CHRD"/>
    <property type="match status" value="1"/>
</dbReference>
<keyword evidence="1" id="KW-0732">Signal</keyword>
<gene>
    <name evidence="3" type="ORF">RFN28_13160</name>
</gene>
<evidence type="ECO:0000259" key="2">
    <source>
        <dbReference type="PROSITE" id="PS50933"/>
    </source>
</evidence>
<dbReference type="EMBL" id="JAVIIW010000013">
    <property type="protein sequence ID" value="MDX8479422.1"/>
    <property type="molecule type" value="Genomic_DNA"/>
</dbReference>
<dbReference type="InterPro" id="IPR010895">
    <property type="entry name" value="CHRD"/>
</dbReference>
<dbReference type="Proteomes" id="UP001287059">
    <property type="component" value="Unassembled WGS sequence"/>
</dbReference>
<accession>A0ABU4Y0H6</accession>
<reference evidence="3 4" key="1">
    <citation type="submission" date="2023-08" db="EMBL/GenBank/DDBJ databases">
        <title>Implementing the SeqCode for naming new Mesorhizobium species isolated from Vachellia karroo root nodules.</title>
        <authorList>
            <person name="Van Lill M."/>
        </authorList>
    </citation>
    <scope>NUCLEOTIDE SEQUENCE [LARGE SCALE GENOMIC DNA]</scope>
    <source>
        <strain evidence="3 4">VK24D</strain>
    </source>
</reference>